<keyword evidence="3" id="KW-0560">Oxidoreductase</keyword>
<dbReference type="Pfam" id="PF13561">
    <property type="entry name" value="adh_short_C2"/>
    <property type="match status" value="1"/>
</dbReference>
<evidence type="ECO:0000313" key="4">
    <source>
        <dbReference type="Proteomes" id="UP001226867"/>
    </source>
</evidence>
<dbReference type="Proteomes" id="UP001226867">
    <property type="component" value="Unassembled WGS sequence"/>
</dbReference>
<evidence type="ECO:0000313" key="3">
    <source>
        <dbReference type="EMBL" id="MDP9900966.1"/>
    </source>
</evidence>
<dbReference type="SUPFAM" id="SSF51735">
    <property type="entry name" value="NAD(P)-binding Rossmann-fold domains"/>
    <property type="match status" value="1"/>
</dbReference>
<dbReference type="PANTHER" id="PTHR42879">
    <property type="entry name" value="3-OXOACYL-(ACYL-CARRIER-PROTEIN) REDUCTASE"/>
    <property type="match status" value="1"/>
</dbReference>
<organism evidence="3 4">
    <name type="scientific">Variovorax ginsengisoli</name>
    <dbReference type="NCBI Taxonomy" id="363844"/>
    <lineage>
        <taxon>Bacteria</taxon>
        <taxon>Pseudomonadati</taxon>
        <taxon>Pseudomonadota</taxon>
        <taxon>Betaproteobacteria</taxon>
        <taxon>Burkholderiales</taxon>
        <taxon>Comamonadaceae</taxon>
        <taxon>Variovorax</taxon>
    </lineage>
</organism>
<dbReference type="InterPro" id="IPR050259">
    <property type="entry name" value="SDR"/>
</dbReference>
<sequence length="251" mass="25376">MTLPIHPSGPLAGRSVFLTGGAKGIGAAIARRLAADGARVTIADRDIATARALAAEIGASAVELDVTDLDLAQRTLLATGPHHVLVNNAGMDQHAYFTQTQIADWRLLLAVNLESVFATTHAALPAMQEAGFGRIINIASEAGRMGSRGAAVYAAAKGGVIAFTRSIARENGRRGITANVIAPGPIDTPMLRDAVAAGGDKLLDAMKGATLAGRLGTPEEVAAAVAFLASDGAAFITGETLGVSGGMGCGQ</sequence>
<dbReference type="InterPro" id="IPR057326">
    <property type="entry name" value="KR_dom"/>
</dbReference>
<dbReference type="EMBL" id="JAUSRO010000010">
    <property type="protein sequence ID" value="MDP9900966.1"/>
    <property type="molecule type" value="Genomic_DNA"/>
</dbReference>
<evidence type="ECO:0000259" key="2">
    <source>
        <dbReference type="SMART" id="SM00822"/>
    </source>
</evidence>
<dbReference type="PRINTS" id="PR00081">
    <property type="entry name" value="GDHRDH"/>
</dbReference>
<dbReference type="Gene3D" id="3.40.50.720">
    <property type="entry name" value="NAD(P)-binding Rossmann-like Domain"/>
    <property type="match status" value="1"/>
</dbReference>
<comment type="similarity">
    <text evidence="1">Belongs to the short-chain dehydrogenases/reductases (SDR) family.</text>
</comment>
<dbReference type="PANTHER" id="PTHR42879:SF2">
    <property type="entry name" value="3-OXOACYL-[ACYL-CARRIER-PROTEIN] REDUCTASE FABG"/>
    <property type="match status" value="1"/>
</dbReference>
<name>A0ABT9S9D5_9BURK</name>
<feature type="domain" description="Ketoreductase" evidence="2">
    <location>
        <begin position="14"/>
        <end position="189"/>
    </location>
</feature>
<dbReference type="PROSITE" id="PS00061">
    <property type="entry name" value="ADH_SHORT"/>
    <property type="match status" value="1"/>
</dbReference>
<gene>
    <name evidence="3" type="ORF">J2W36_003232</name>
</gene>
<reference evidence="3 4" key="1">
    <citation type="submission" date="2023-07" db="EMBL/GenBank/DDBJ databases">
        <title>Sorghum-associated microbial communities from plants grown in Nebraska, USA.</title>
        <authorList>
            <person name="Schachtman D."/>
        </authorList>
    </citation>
    <scope>NUCLEOTIDE SEQUENCE [LARGE SCALE GENOMIC DNA]</scope>
    <source>
        <strain evidence="3 4">DS1607</strain>
    </source>
</reference>
<dbReference type="InterPro" id="IPR036291">
    <property type="entry name" value="NAD(P)-bd_dom_sf"/>
</dbReference>
<proteinExistence type="inferred from homology"/>
<dbReference type="EC" id="1.1.1.-" evidence="3"/>
<keyword evidence="4" id="KW-1185">Reference proteome</keyword>
<dbReference type="RefSeq" id="WP_307690758.1">
    <property type="nucleotide sequence ID" value="NZ_JAUSRO010000010.1"/>
</dbReference>
<evidence type="ECO:0000256" key="1">
    <source>
        <dbReference type="ARBA" id="ARBA00006484"/>
    </source>
</evidence>
<dbReference type="PRINTS" id="PR00080">
    <property type="entry name" value="SDRFAMILY"/>
</dbReference>
<protein>
    <submittedName>
        <fullName evidence="3">2-hydroxycyclohexanecarboxyl-CoA dehydrogenase</fullName>
        <ecNumber evidence="3">1.1.1.-</ecNumber>
    </submittedName>
</protein>
<accession>A0ABT9S9D5</accession>
<dbReference type="SMART" id="SM00822">
    <property type="entry name" value="PKS_KR"/>
    <property type="match status" value="1"/>
</dbReference>
<dbReference type="GO" id="GO:0016491">
    <property type="term" value="F:oxidoreductase activity"/>
    <property type="evidence" value="ECO:0007669"/>
    <property type="project" value="UniProtKB-KW"/>
</dbReference>
<comment type="caution">
    <text evidence="3">The sequence shown here is derived from an EMBL/GenBank/DDBJ whole genome shotgun (WGS) entry which is preliminary data.</text>
</comment>
<dbReference type="InterPro" id="IPR020904">
    <property type="entry name" value="Sc_DH/Rdtase_CS"/>
</dbReference>
<dbReference type="InterPro" id="IPR002347">
    <property type="entry name" value="SDR_fam"/>
</dbReference>